<dbReference type="GO" id="GO:0016620">
    <property type="term" value="F:oxidoreductase activity, acting on the aldehyde or oxo group of donors, NAD or NADP as acceptor"/>
    <property type="evidence" value="ECO:0007669"/>
    <property type="project" value="InterPro"/>
</dbReference>
<evidence type="ECO:0000256" key="1">
    <source>
        <dbReference type="ARBA" id="ARBA00009986"/>
    </source>
</evidence>
<dbReference type="PANTHER" id="PTHR42986">
    <property type="entry name" value="BENZALDEHYDE DEHYDROGENASE YFMT"/>
    <property type="match status" value="1"/>
</dbReference>
<protein>
    <submittedName>
        <fullName evidence="7">Acyl-CoA reductase-like NAD-dependent aldehyde dehydrogenase</fullName>
    </submittedName>
</protein>
<evidence type="ECO:0000313" key="7">
    <source>
        <dbReference type="EMBL" id="MBB5157200.1"/>
    </source>
</evidence>
<dbReference type="AlphaFoldDB" id="A0A840QBM3"/>
<dbReference type="EMBL" id="JACHIW010000001">
    <property type="protein sequence ID" value="MBB5157200.1"/>
    <property type="molecule type" value="Genomic_DNA"/>
</dbReference>
<comment type="caution">
    <text evidence="7">The sequence shown here is derived from an EMBL/GenBank/DDBJ whole genome shotgun (WGS) entry which is preliminary data.</text>
</comment>
<dbReference type="RefSeq" id="WP_184728198.1">
    <property type="nucleotide sequence ID" value="NZ_JACHIW010000001.1"/>
</dbReference>
<accession>A0A840QBM3</accession>
<dbReference type="InterPro" id="IPR016162">
    <property type="entry name" value="Ald_DH_N"/>
</dbReference>
<organism evidence="7 8">
    <name type="scientific">Saccharopolyspora phatthalungensis</name>
    <dbReference type="NCBI Taxonomy" id="664693"/>
    <lineage>
        <taxon>Bacteria</taxon>
        <taxon>Bacillati</taxon>
        <taxon>Actinomycetota</taxon>
        <taxon>Actinomycetes</taxon>
        <taxon>Pseudonocardiales</taxon>
        <taxon>Pseudonocardiaceae</taxon>
        <taxon>Saccharopolyspora</taxon>
    </lineage>
</organism>
<dbReference type="SUPFAM" id="SSF53720">
    <property type="entry name" value="ALDH-like"/>
    <property type="match status" value="1"/>
</dbReference>
<keyword evidence="3" id="KW-0520">NAD</keyword>
<evidence type="ECO:0000256" key="3">
    <source>
        <dbReference type="ARBA" id="ARBA00023027"/>
    </source>
</evidence>
<keyword evidence="2 5" id="KW-0560">Oxidoreductase</keyword>
<comment type="similarity">
    <text evidence="1 5">Belongs to the aldehyde dehydrogenase family.</text>
</comment>
<dbReference type="PROSITE" id="PS00687">
    <property type="entry name" value="ALDEHYDE_DEHYDR_GLU"/>
    <property type="match status" value="1"/>
</dbReference>
<dbReference type="InterPro" id="IPR016163">
    <property type="entry name" value="Ald_DH_C"/>
</dbReference>
<dbReference type="PANTHER" id="PTHR42986:SF1">
    <property type="entry name" value="BENZALDEHYDE DEHYDROGENASE YFMT"/>
    <property type="match status" value="1"/>
</dbReference>
<dbReference type="Gene3D" id="3.40.309.10">
    <property type="entry name" value="Aldehyde Dehydrogenase, Chain A, domain 2"/>
    <property type="match status" value="1"/>
</dbReference>
<dbReference type="InterPro" id="IPR016161">
    <property type="entry name" value="Ald_DH/histidinol_DH"/>
</dbReference>
<dbReference type="Pfam" id="PF00171">
    <property type="entry name" value="Aldedh"/>
    <property type="match status" value="1"/>
</dbReference>
<reference evidence="7 8" key="1">
    <citation type="submission" date="2020-08" db="EMBL/GenBank/DDBJ databases">
        <title>Sequencing the genomes of 1000 actinobacteria strains.</title>
        <authorList>
            <person name="Klenk H.-P."/>
        </authorList>
    </citation>
    <scope>NUCLEOTIDE SEQUENCE [LARGE SCALE GENOMIC DNA]</scope>
    <source>
        <strain evidence="7 8">DSM 45584</strain>
    </source>
</reference>
<feature type="domain" description="Aldehyde dehydrogenase" evidence="6">
    <location>
        <begin position="21"/>
        <end position="475"/>
    </location>
</feature>
<feature type="active site" evidence="4">
    <location>
        <position position="254"/>
    </location>
</feature>
<evidence type="ECO:0000256" key="2">
    <source>
        <dbReference type="ARBA" id="ARBA00023002"/>
    </source>
</evidence>
<dbReference type="Gene3D" id="3.40.605.10">
    <property type="entry name" value="Aldehyde Dehydrogenase, Chain A, domain 1"/>
    <property type="match status" value="1"/>
</dbReference>
<proteinExistence type="inferred from homology"/>
<evidence type="ECO:0000256" key="4">
    <source>
        <dbReference type="PROSITE-ProRule" id="PRU10007"/>
    </source>
</evidence>
<name>A0A840QBM3_9PSEU</name>
<gene>
    <name evidence="7" type="ORF">BJ970_004734</name>
</gene>
<dbReference type="InterPro" id="IPR015590">
    <property type="entry name" value="Aldehyde_DH_dom"/>
</dbReference>
<dbReference type="InterPro" id="IPR029510">
    <property type="entry name" value="Ald_DH_CS_GLU"/>
</dbReference>
<dbReference type="Proteomes" id="UP000584374">
    <property type="component" value="Unassembled WGS sequence"/>
</dbReference>
<evidence type="ECO:0000259" key="6">
    <source>
        <dbReference type="Pfam" id="PF00171"/>
    </source>
</evidence>
<evidence type="ECO:0000256" key="5">
    <source>
        <dbReference type="RuleBase" id="RU003345"/>
    </source>
</evidence>
<evidence type="ECO:0000313" key="8">
    <source>
        <dbReference type="Proteomes" id="UP000584374"/>
    </source>
</evidence>
<keyword evidence="8" id="KW-1185">Reference proteome</keyword>
<sequence length="484" mass="49523">MDSDFLPLFIAGSSARAWHGRTFPSTSPVTGERLASVAAASPQDAERAVDGAARAFSSWSATSYAHRRSVLLKAAEELENHADEHIAAMALETGAVHAWGSMNVAEAAATLREAAGMTSKAAGVLLPSADPASTNLSLRCPAGVVVAMIPWNAPLVLAARASAIALAAGNTVIFRPSEQAPFAAGHLLARALVRAGVPAGAVSVLSCTPEDSPALLDTLLSRHEVRRLVFIGSTPAGRAIAAATGAHLKPSVLELGGKNATLVLPDADLDEAAAAITTAAFANAGQVCMSTDQVLVPAATHDELAERIAARAKAIEVGDPRQPGTEIGPLISAAAASRFRELVSDALATGGRLLAGGPDTDGLLAEPTVLTGVGGQARLVTEEAFAPVVTLHAVRDEDALVAEANRGEFGLIAAVLSADTTHALQVARRLRAGAVHVNGPSVGDEPHVPFGGLGLSGTGRLGGAESWQFFTEQRTFYLHGESLL</sequence>